<comment type="caution">
    <text evidence="5">The sequence shown here is derived from an EMBL/GenBank/DDBJ whole genome shotgun (WGS) entry which is preliminary data.</text>
</comment>
<dbReference type="RefSeq" id="WP_221603238.1">
    <property type="nucleotide sequence ID" value="NZ_JAIGNU010000002.1"/>
</dbReference>
<reference evidence="5 6" key="1">
    <citation type="submission" date="2021-08" db="EMBL/GenBank/DDBJ databases">
        <title>Comparative Genomics Analysis of the Genus Qipengyuania Reveals Extensive Genetic Diversity and Metabolic Versatility, Including the Description of Fifteen Novel Species.</title>
        <authorList>
            <person name="Liu Y."/>
        </authorList>
    </citation>
    <scope>NUCLEOTIDE SEQUENCE [LARGE SCALE GENOMIC DNA]</scope>
    <source>
        <strain evidence="5 6">YG27</strain>
    </source>
</reference>
<evidence type="ECO:0000256" key="3">
    <source>
        <dbReference type="SAM" id="SignalP"/>
    </source>
</evidence>
<dbReference type="InterPro" id="IPR004846">
    <property type="entry name" value="T2SS/T3SS_dom"/>
</dbReference>
<evidence type="ECO:0000313" key="6">
    <source>
        <dbReference type="Proteomes" id="UP000782554"/>
    </source>
</evidence>
<dbReference type="Proteomes" id="UP000782554">
    <property type="component" value="Unassembled WGS sequence"/>
</dbReference>
<dbReference type="PRINTS" id="PR00811">
    <property type="entry name" value="BCTERIALGSPD"/>
</dbReference>
<gene>
    <name evidence="5" type="ORF">K3181_11465</name>
</gene>
<dbReference type="PANTHER" id="PTHR30332:SF17">
    <property type="entry name" value="TYPE IV PILIATION SYSTEM PROTEIN DR_0774-RELATED"/>
    <property type="match status" value="1"/>
</dbReference>
<keyword evidence="3" id="KW-0732">Signal</keyword>
<dbReference type="Pfam" id="PF00263">
    <property type="entry name" value="Secretin"/>
    <property type="match status" value="1"/>
</dbReference>
<keyword evidence="6" id="KW-1185">Reference proteome</keyword>
<feature type="signal peptide" evidence="3">
    <location>
        <begin position="1"/>
        <end position="20"/>
    </location>
</feature>
<name>A0ABS7JWN6_9SPHN</name>
<dbReference type="InterPro" id="IPR007055">
    <property type="entry name" value="BON_dom"/>
</dbReference>
<dbReference type="InterPro" id="IPR032789">
    <property type="entry name" value="T2SS-T3SS_pil_N"/>
</dbReference>
<dbReference type="PROSITE" id="PS50914">
    <property type="entry name" value="BON"/>
    <property type="match status" value="1"/>
</dbReference>
<feature type="region of interest" description="Disordered" evidence="2">
    <location>
        <begin position="468"/>
        <end position="527"/>
    </location>
</feature>
<evidence type="ECO:0000313" key="5">
    <source>
        <dbReference type="EMBL" id="MBX7502061.1"/>
    </source>
</evidence>
<evidence type="ECO:0000256" key="1">
    <source>
        <dbReference type="RuleBase" id="RU004003"/>
    </source>
</evidence>
<accession>A0ABS7JWN6</accession>
<feature type="domain" description="BON" evidence="4">
    <location>
        <begin position="101"/>
        <end position="172"/>
    </location>
</feature>
<evidence type="ECO:0000259" key="4">
    <source>
        <dbReference type="PROSITE" id="PS50914"/>
    </source>
</evidence>
<dbReference type="InterPro" id="IPR050810">
    <property type="entry name" value="Bact_Secretion_Sys_Channel"/>
</dbReference>
<sequence>MKRRLTTKLLLASMAIAPLAATPTSVATAQSVVRPNSEIVLSIGRGELVNVPGTMADVFVADDNVADVQVKSQRQLYVLGKAGGETTIYASNAAGDIIWSANVRVGSNIGSIDQLLALAMPEAKISVATMGSNVVLLTGTVAGPEDAEEAQRLVEAFVGEETNVISRLRMATPLQVNLQVRIAEVSRSVVRAIGVNLTSIDSTSGFQFGVGQGRTGFITGGTLPALGVGNTPRGYIPDPTDPTKLIEAVGTTITRASPGTTLGAMGKFLGLDVGAALDLAETEGLVTTLSQPNLTALSGETAEFLAGGEFPIPLSQGLGTTTVEYKNYGVSLAYTPTVLANGRISMRVRPEVSELSSQGAITLNGFQVPALVTRRAETTVELGSGQSFMIAGLLSNNATNSVDKAPGLGDIPILGNLFRSSTYRKGETELVIVVTPYLVKPVDGNDIKLPTDGFRTPTEFQRLLGYQQSDGVTGGDRPKPSAVEAAPAAPGFSQGQPTDDGNRQAKGKPDTGRNERTASAEPGFSFE</sequence>
<dbReference type="EMBL" id="JAIGNU010000002">
    <property type="protein sequence ID" value="MBX7502061.1"/>
    <property type="molecule type" value="Genomic_DNA"/>
</dbReference>
<feature type="chain" id="PRO_5045914815" evidence="3">
    <location>
        <begin position="21"/>
        <end position="527"/>
    </location>
</feature>
<dbReference type="Pfam" id="PF13629">
    <property type="entry name" value="T2SS-T3SS_pil_N"/>
    <property type="match status" value="1"/>
</dbReference>
<comment type="similarity">
    <text evidence="1">Belongs to the bacterial secretin family.</text>
</comment>
<evidence type="ECO:0000256" key="2">
    <source>
        <dbReference type="SAM" id="MobiDB-lite"/>
    </source>
</evidence>
<proteinExistence type="inferred from homology"/>
<dbReference type="InterPro" id="IPR001775">
    <property type="entry name" value="GspD/PilQ"/>
</dbReference>
<protein>
    <submittedName>
        <fullName evidence="5">Type II and III secretion system protein family protein</fullName>
    </submittedName>
</protein>
<organism evidence="5 6">
    <name type="scientific">Qipengyuania mesophila</name>
    <dbReference type="NCBI Taxonomy" id="2867246"/>
    <lineage>
        <taxon>Bacteria</taxon>
        <taxon>Pseudomonadati</taxon>
        <taxon>Pseudomonadota</taxon>
        <taxon>Alphaproteobacteria</taxon>
        <taxon>Sphingomonadales</taxon>
        <taxon>Erythrobacteraceae</taxon>
        <taxon>Qipengyuania</taxon>
    </lineage>
</organism>
<dbReference type="PANTHER" id="PTHR30332">
    <property type="entry name" value="PROBABLE GENERAL SECRETION PATHWAY PROTEIN D"/>
    <property type="match status" value="1"/>
</dbReference>
<feature type="compositionally biased region" description="Basic and acidic residues" evidence="2">
    <location>
        <begin position="500"/>
        <end position="518"/>
    </location>
</feature>